<evidence type="ECO:0000256" key="3">
    <source>
        <dbReference type="ARBA" id="ARBA00022617"/>
    </source>
</evidence>
<dbReference type="Pfam" id="PF00067">
    <property type="entry name" value="p450"/>
    <property type="match status" value="1"/>
</dbReference>
<keyword evidence="4 8" id="KW-0479">Metal-binding</keyword>
<keyword evidence="3 8" id="KW-0349">Heme</keyword>
<name>A0ABM7HZ82_MYCME</name>
<organism evidence="9 10">
    <name type="scientific">Mycolicibacterium mageritense</name>
    <name type="common">Mycobacterium mageritense</name>
    <dbReference type="NCBI Taxonomy" id="53462"/>
    <lineage>
        <taxon>Bacteria</taxon>
        <taxon>Bacillati</taxon>
        <taxon>Actinomycetota</taxon>
        <taxon>Actinomycetes</taxon>
        <taxon>Mycobacteriales</taxon>
        <taxon>Mycobacteriaceae</taxon>
        <taxon>Mycolicibacterium</taxon>
    </lineage>
</organism>
<dbReference type="InterPro" id="IPR017972">
    <property type="entry name" value="Cyt_P450_CS"/>
</dbReference>
<dbReference type="SUPFAM" id="SSF48264">
    <property type="entry name" value="Cytochrome P450"/>
    <property type="match status" value="1"/>
</dbReference>
<protein>
    <submittedName>
        <fullName evidence="9">Cytochrome P450</fullName>
    </submittedName>
</protein>
<dbReference type="InterPro" id="IPR002403">
    <property type="entry name" value="Cyt_P450_E_grp-IV"/>
</dbReference>
<evidence type="ECO:0000256" key="8">
    <source>
        <dbReference type="RuleBase" id="RU000461"/>
    </source>
</evidence>
<keyword evidence="5 8" id="KW-0560">Oxidoreductase</keyword>
<dbReference type="PANTHER" id="PTHR24286">
    <property type="entry name" value="CYTOCHROME P450 26"/>
    <property type="match status" value="1"/>
</dbReference>
<dbReference type="Gene3D" id="1.10.630.10">
    <property type="entry name" value="Cytochrome P450"/>
    <property type="match status" value="1"/>
</dbReference>
<keyword evidence="10" id="KW-1185">Reference proteome</keyword>
<dbReference type="Proteomes" id="UP000465622">
    <property type="component" value="Chromosome"/>
</dbReference>
<keyword evidence="6 8" id="KW-0408">Iron</keyword>
<evidence type="ECO:0000256" key="1">
    <source>
        <dbReference type="ARBA" id="ARBA00001971"/>
    </source>
</evidence>
<evidence type="ECO:0000256" key="5">
    <source>
        <dbReference type="ARBA" id="ARBA00023002"/>
    </source>
</evidence>
<dbReference type="PRINTS" id="PR00465">
    <property type="entry name" value="EP450IV"/>
</dbReference>
<evidence type="ECO:0000256" key="7">
    <source>
        <dbReference type="ARBA" id="ARBA00023033"/>
    </source>
</evidence>
<evidence type="ECO:0000313" key="10">
    <source>
        <dbReference type="Proteomes" id="UP000465622"/>
    </source>
</evidence>
<gene>
    <name evidence="9" type="ORF">MMAGJ_52040</name>
</gene>
<dbReference type="PANTHER" id="PTHR24286:SF24">
    <property type="entry name" value="LANOSTEROL 14-ALPHA DEMETHYLASE"/>
    <property type="match status" value="1"/>
</dbReference>
<evidence type="ECO:0000256" key="4">
    <source>
        <dbReference type="ARBA" id="ARBA00022723"/>
    </source>
</evidence>
<evidence type="ECO:0000256" key="6">
    <source>
        <dbReference type="ARBA" id="ARBA00023004"/>
    </source>
</evidence>
<comment type="similarity">
    <text evidence="2 8">Belongs to the cytochrome P450 family.</text>
</comment>
<dbReference type="CDD" id="cd11045">
    <property type="entry name" value="CYP136-like"/>
    <property type="match status" value="1"/>
</dbReference>
<accession>A0ABM7HZ82</accession>
<reference evidence="9 10" key="1">
    <citation type="journal article" date="2019" name="Emerg. Microbes Infect.">
        <title>Comprehensive subspecies identification of 175 nontuberculous mycobacteria species based on 7547 genomic profiles.</title>
        <authorList>
            <person name="Matsumoto Y."/>
            <person name="Kinjo T."/>
            <person name="Motooka D."/>
            <person name="Nabeya D."/>
            <person name="Jung N."/>
            <person name="Uechi K."/>
            <person name="Horii T."/>
            <person name="Iida T."/>
            <person name="Fujita J."/>
            <person name="Nakamura S."/>
        </authorList>
    </citation>
    <scope>NUCLEOTIDE SEQUENCE [LARGE SCALE GENOMIC DNA]</scope>
    <source>
        <strain evidence="9 10">JCM 12375</strain>
    </source>
</reference>
<evidence type="ECO:0000256" key="2">
    <source>
        <dbReference type="ARBA" id="ARBA00010617"/>
    </source>
</evidence>
<evidence type="ECO:0000313" key="9">
    <source>
        <dbReference type="EMBL" id="BBX35922.1"/>
    </source>
</evidence>
<proteinExistence type="inferred from homology"/>
<dbReference type="EMBL" id="AP022567">
    <property type="protein sequence ID" value="BBX35922.1"/>
    <property type="molecule type" value="Genomic_DNA"/>
</dbReference>
<comment type="cofactor">
    <cofactor evidence="1">
        <name>heme</name>
        <dbReference type="ChEBI" id="CHEBI:30413"/>
    </cofactor>
</comment>
<dbReference type="InterPro" id="IPR001128">
    <property type="entry name" value="Cyt_P450"/>
</dbReference>
<dbReference type="InterPro" id="IPR036396">
    <property type="entry name" value="Cyt_P450_sf"/>
</dbReference>
<keyword evidence="7 8" id="KW-0503">Monooxygenase</keyword>
<dbReference type="PRINTS" id="PR00385">
    <property type="entry name" value="P450"/>
</dbReference>
<sequence>MGGDIHHRFSHQERYMATISTPHYLLDQAKRRFTPTPNTLPGMGALEKRLKAKQWDQFVFAEPPAGSGLKPILGDSGLPVIGHMIEIFRGGPDFILELYRKHGPVYYADSPALSAVMALGPDATQAVFSNRNKDFSQRAWDPVIGPFFEGGLMLLDFDEHMFHRRIMQEAFTRSRLTGYVSHIDSVATRVLAGDWVADDPRFLFHPAIKELTLDIASEVFMGHAAGTDRELVTTINQAFTTTTRAGNAIVRKPVPPLTWWRGIQARKTLEDYFSSRIGDKRRSESTDMFSVLCHAQDEDGQSFTDDQIVSHMIFLMMAAHDTSTSTMTTMAYHLAANPEWQDKLREESERIGDAPLDIEALDKLETYDLVINEALRMMTPLPFNFRQAVRDTDLLGYFIPAGTNVVTWPSINHRLPELWTDPERFDPERFAEPRNEHKKHRYAFAPFGGGAHKCIGMVFGQLEIKTVMHRLLRRYRLELPHEGYRPHYDYGGMPVPIDGMPIVLRPLH</sequence>
<dbReference type="PROSITE" id="PS00086">
    <property type="entry name" value="CYTOCHROME_P450"/>
    <property type="match status" value="1"/>
</dbReference>